<keyword evidence="3" id="KW-1185">Reference proteome</keyword>
<dbReference type="EMBL" id="SMLW01000678">
    <property type="protein sequence ID" value="MTI29104.1"/>
    <property type="molecule type" value="Genomic_DNA"/>
</dbReference>
<evidence type="ECO:0000313" key="3">
    <source>
        <dbReference type="Proteomes" id="UP000798808"/>
    </source>
</evidence>
<evidence type="ECO:0000313" key="2">
    <source>
        <dbReference type="EMBL" id="MTI29104.1"/>
    </source>
</evidence>
<reference evidence="2 3" key="1">
    <citation type="submission" date="2019-02" db="EMBL/GenBank/DDBJ databases">
        <authorList>
            <person name="Goldberg S.R."/>
            <person name="Haltli B.A."/>
            <person name="Correa H."/>
            <person name="Russell K.G."/>
        </authorList>
    </citation>
    <scope>NUCLEOTIDE SEQUENCE [LARGE SCALE GENOMIC DNA]</scope>
    <source>
        <strain evidence="2 3">JCM 16186</strain>
    </source>
</reference>
<proteinExistence type="predicted"/>
<feature type="region of interest" description="Disordered" evidence="1">
    <location>
        <begin position="40"/>
        <end position="69"/>
    </location>
</feature>
<name>A0ABW9S061_9BACT</name>
<dbReference type="PROSITE" id="PS51257">
    <property type="entry name" value="PROKAR_LIPOPROTEIN"/>
    <property type="match status" value="1"/>
</dbReference>
<dbReference type="Proteomes" id="UP000798808">
    <property type="component" value="Unassembled WGS sequence"/>
</dbReference>
<accession>A0ABW9S061</accession>
<organism evidence="2 3">
    <name type="scientific">Fulvivirga kasyanovii</name>
    <dbReference type="NCBI Taxonomy" id="396812"/>
    <lineage>
        <taxon>Bacteria</taxon>
        <taxon>Pseudomonadati</taxon>
        <taxon>Bacteroidota</taxon>
        <taxon>Cytophagia</taxon>
        <taxon>Cytophagales</taxon>
        <taxon>Fulvivirgaceae</taxon>
        <taxon>Fulvivirga</taxon>
    </lineage>
</organism>
<comment type="caution">
    <text evidence="2">The sequence shown here is derived from an EMBL/GenBank/DDBJ whole genome shotgun (WGS) entry which is preliminary data.</text>
</comment>
<dbReference type="RefSeq" id="WP_155177270.1">
    <property type="nucleotide sequence ID" value="NZ_BAAAFL010000010.1"/>
</dbReference>
<evidence type="ECO:0000256" key="1">
    <source>
        <dbReference type="SAM" id="MobiDB-lite"/>
    </source>
</evidence>
<evidence type="ECO:0008006" key="4">
    <source>
        <dbReference type="Google" id="ProtNLM"/>
    </source>
</evidence>
<protein>
    <recommendedName>
        <fullName evidence="4">Secreted protein</fullName>
    </recommendedName>
</protein>
<sequence length="69" mass="7277">MNTKRIIAAILIVTCGSLTMSCSEEEIKPSLKNSIEAATEGNKGHVEPPIEFATEGDGGHVEPPIENGN</sequence>
<gene>
    <name evidence="2" type="ORF">E1163_29355</name>
</gene>